<organism evidence="3 4">
    <name type="scientific">Apiospora marii</name>
    <dbReference type="NCBI Taxonomy" id="335849"/>
    <lineage>
        <taxon>Eukaryota</taxon>
        <taxon>Fungi</taxon>
        <taxon>Dikarya</taxon>
        <taxon>Ascomycota</taxon>
        <taxon>Pezizomycotina</taxon>
        <taxon>Sordariomycetes</taxon>
        <taxon>Xylariomycetidae</taxon>
        <taxon>Amphisphaeriales</taxon>
        <taxon>Apiosporaceae</taxon>
        <taxon>Apiospora</taxon>
    </lineage>
</organism>
<comment type="caution">
    <text evidence="3">The sequence shown here is derived from an EMBL/GenBank/DDBJ whole genome shotgun (WGS) entry which is preliminary data.</text>
</comment>
<feature type="transmembrane region" description="Helical" evidence="2">
    <location>
        <begin position="37"/>
        <end position="54"/>
    </location>
</feature>
<accession>A0ABR1SHQ7</accession>
<feature type="transmembrane region" description="Helical" evidence="2">
    <location>
        <begin position="111"/>
        <end position="131"/>
    </location>
</feature>
<gene>
    <name evidence="3" type="ORF">PG991_003202</name>
</gene>
<evidence type="ECO:0000256" key="2">
    <source>
        <dbReference type="SAM" id="Phobius"/>
    </source>
</evidence>
<name>A0ABR1SHQ7_9PEZI</name>
<dbReference type="EMBL" id="JAQQWI010000006">
    <property type="protein sequence ID" value="KAK8033804.1"/>
    <property type="molecule type" value="Genomic_DNA"/>
</dbReference>
<evidence type="ECO:0000256" key="1">
    <source>
        <dbReference type="SAM" id="MobiDB-lite"/>
    </source>
</evidence>
<evidence type="ECO:0000313" key="3">
    <source>
        <dbReference type="EMBL" id="KAK8033804.1"/>
    </source>
</evidence>
<evidence type="ECO:0000313" key="4">
    <source>
        <dbReference type="Proteomes" id="UP001396898"/>
    </source>
</evidence>
<keyword evidence="4" id="KW-1185">Reference proteome</keyword>
<keyword evidence="2" id="KW-1133">Transmembrane helix</keyword>
<feature type="transmembrane region" description="Helical" evidence="2">
    <location>
        <begin position="589"/>
        <end position="618"/>
    </location>
</feature>
<keyword evidence="2" id="KW-0472">Membrane</keyword>
<keyword evidence="2" id="KW-0812">Transmembrane</keyword>
<sequence length="715" mass="80224">MDTDGQVYLGVWTNWSRASGSAVMGATLTTTREHGNFLIAFTAFFVPFVASRFWRIFATLFHQCYSASGPRDAIHHQRQVILRNSSSPESGLVSFIRLVWAWRHARPWLRLLPAALFTFVSTITFTVAGGFSSQISTAGEVLLKGDHCEIATDIHKGNLTQFDASKAYWASFINNVNNYAQQCYTNRSSGLVECARFITDTIPTATMDYEAACPFDDSGVCQQNSSNLRLDTGHMNSNDIFGLNAPRDETLTLRYVLQCASLKTEGRARNTTVSNRNFTTYSYGKRLSSEKWADLNYTYSVPDVETQYARAGGGFGNNKVLVRYEPMVCLHARFPSDINHPHFSSEYFLIYQGYLINESSTFYPDPEVVVRDGDVSLFFLSGNGVGFDTPSEDDWYRVNVVGGTRNIIGEPEEKAESKAFFRPREAASPLGCVEQYQWCRDPASNQCGNLSGLLDALYSAAHWFDLTSEDLDADRPILPSNLGSLFQWAYLVLFNHGAMLTHLIETLGPTSIVSQTQQSFIYRIQDNQWQLDVTQWWHTRLASFQALFVNTAQGSTNSPYRPYTFAPTNEREWDLCHNQKIRSTRHASFSVFGLAFTYALGSLIIVLSFVVTPLLGLLQRRGRYSRYAYLEWESETAIQLHRLAQDQLGHGRWSRCNEHVPVTQPGDLLAPLDITDLTHPVLACANASLEKPGCSPVLHGDGEGDSDNCQEPERA</sequence>
<dbReference type="Proteomes" id="UP001396898">
    <property type="component" value="Unassembled WGS sequence"/>
</dbReference>
<protein>
    <submittedName>
        <fullName evidence="3">Uncharacterized protein</fullName>
    </submittedName>
</protein>
<feature type="region of interest" description="Disordered" evidence="1">
    <location>
        <begin position="696"/>
        <end position="715"/>
    </location>
</feature>
<reference evidence="3 4" key="1">
    <citation type="submission" date="2023-01" db="EMBL/GenBank/DDBJ databases">
        <title>Analysis of 21 Apiospora genomes using comparative genomics revels a genus with tremendous synthesis potential of carbohydrate active enzymes and secondary metabolites.</title>
        <authorList>
            <person name="Sorensen T."/>
        </authorList>
    </citation>
    <scope>NUCLEOTIDE SEQUENCE [LARGE SCALE GENOMIC DNA]</scope>
    <source>
        <strain evidence="3 4">CBS 20057</strain>
    </source>
</reference>
<proteinExistence type="predicted"/>
<feature type="compositionally biased region" description="Acidic residues" evidence="1">
    <location>
        <begin position="703"/>
        <end position="715"/>
    </location>
</feature>